<evidence type="ECO:0000256" key="3">
    <source>
        <dbReference type="ARBA" id="ARBA00023002"/>
    </source>
</evidence>
<dbReference type="PRINTS" id="PR00420">
    <property type="entry name" value="RNGMNOXGNASE"/>
</dbReference>
<sequence length="428" mass="47717">MVDQTPQLKVLIVGSGIAGPCFAFWLNKVLPSSDITILERAPEPRLGGQAVDIRSAAVPIVERMGLLQAVKDKTTTEVGIDFVYADGKTKATFPASGDAEQQSMTSEFEILRGDMAKILYESTKDTDRIKYIFGETISKVEQKAAGKVDVIFEKHLQPTTYDLVVGADGMRSRTRRLVFGHGPKNDDYLYRLGQYTAYFTIPRADEDTQFAQWYNATRGRLILKRPDQYGTTRVYIAVTDSDMTRFDEIDEALREKGQREQQAWIERVFEGAGWLTERVIKGMKEADDFYMQEIAQVKMPKWSKGHVALVGDAAYCPSPISGVGTGSAIVGTYVLAGEISKSPHDIPAALERYEATLRPFIEKVQKLIPGAPQIANPQTEWGIALFNHTMGIISHPFMRRFGGLVGKIAPAFGKNEWNLPDYNTEEKS</sequence>
<evidence type="ECO:0000256" key="1">
    <source>
        <dbReference type="ARBA" id="ARBA00022630"/>
    </source>
</evidence>
<dbReference type="PANTHER" id="PTHR46865:SF2">
    <property type="entry name" value="MONOOXYGENASE"/>
    <property type="match status" value="1"/>
</dbReference>
<comment type="caution">
    <text evidence="5">The sequence shown here is derived from an EMBL/GenBank/DDBJ whole genome shotgun (WGS) entry which is preliminary data.</text>
</comment>
<proteinExistence type="predicted"/>
<evidence type="ECO:0000313" key="5">
    <source>
        <dbReference type="EMBL" id="KAF2029701.1"/>
    </source>
</evidence>
<dbReference type="InterPro" id="IPR051704">
    <property type="entry name" value="FAD_aromatic-hydroxylase"/>
</dbReference>
<dbReference type="AlphaFoldDB" id="A0A9P4LJX7"/>
<dbReference type="GO" id="GO:0071949">
    <property type="term" value="F:FAD binding"/>
    <property type="evidence" value="ECO:0007669"/>
    <property type="project" value="InterPro"/>
</dbReference>
<dbReference type="InterPro" id="IPR002938">
    <property type="entry name" value="FAD-bd"/>
</dbReference>
<protein>
    <submittedName>
        <fullName evidence="5">FAD/NAD(P)-binding domain-containing protein</fullName>
    </submittedName>
</protein>
<dbReference type="InterPro" id="IPR036188">
    <property type="entry name" value="FAD/NAD-bd_sf"/>
</dbReference>
<gene>
    <name evidence="5" type="ORF">EK21DRAFT_89487</name>
</gene>
<feature type="domain" description="FAD-binding" evidence="4">
    <location>
        <begin position="8"/>
        <end position="364"/>
    </location>
</feature>
<name>A0A9P4LJX7_9PLEO</name>
<dbReference type="Proteomes" id="UP000799777">
    <property type="component" value="Unassembled WGS sequence"/>
</dbReference>
<dbReference type="SUPFAM" id="SSF51905">
    <property type="entry name" value="FAD/NAD(P)-binding domain"/>
    <property type="match status" value="1"/>
</dbReference>
<evidence type="ECO:0000256" key="2">
    <source>
        <dbReference type="ARBA" id="ARBA00022827"/>
    </source>
</evidence>
<keyword evidence="2" id="KW-0274">FAD</keyword>
<dbReference type="GO" id="GO:0016491">
    <property type="term" value="F:oxidoreductase activity"/>
    <property type="evidence" value="ECO:0007669"/>
    <property type="project" value="UniProtKB-KW"/>
</dbReference>
<accession>A0A9P4LJX7</accession>
<organism evidence="5 6">
    <name type="scientific">Setomelanomma holmii</name>
    <dbReference type="NCBI Taxonomy" id="210430"/>
    <lineage>
        <taxon>Eukaryota</taxon>
        <taxon>Fungi</taxon>
        <taxon>Dikarya</taxon>
        <taxon>Ascomycota</taxon>
        <taxon>Pezizomycotina</taxon>
        <taxon>Dothideomycetes</taxon>
        <taxon>Pleosporomycetidae</taxon>
        <taxon>Pleosporales</taxon>
        <taxon>Pleosporineae</taxon>
        <taxon>Phaeosphaeriaceae</taxon>
        <taxon>Setomelanomma</taxon>
    </lineage>
</organism>
<evidence type="ECO:0000259" key="4">
    <source>
        <dbReference type="Pfam" id="PF01494"/>
    </source>
</evidence>
<reference evidence="5" key="1">
    <citation type="journal article" date="2020" name="Stud. Mycol.">
        <title>101 Dothideomycetes genomes: a test case for predicting lifestyles and emergence of pathogens.</title>
        <authorList>
            <person name="Haridas S."/>
            <person name="Albert R."/>
            <person name="Binder M."/>
            <person name="Bloem J."/>
            <person name="Labutti K."/>
            <person name="Salamov A."/>
            <person name="Andreopoulos B."/>
            <person name="Baker S."/>
            <person name="Barry K."/>
            <person name="Bills G."/>
            <person name="Bluhm B."/>
            <person name="Cannon C."/>
            <person name="Castanera R."/>
            <person name="Culley D."/>
            <person name="Daum C."/>
            <person name="Ezra D."/>
            <person name="Gonzalez J."/>
            <person name="Henrissat B."/>
            <person name="Kuo A."/>
            <person name="Liang C."/>
            <person name="Lipzen A."/>
            <person name="Lutzoni F."/>
            <person name="Magnuson J."/>
            <person name="Mondo S."/>
            <person name="Nolan M."/>
            <person name="Ohm R."/>
            <person name="Pangilinan J."/>
            <person name="Park H.-J."/>
            <person name="Ramirez L."/>
            <person name="Alfaro M."/>
            <person name="Sun H."/>
            <person name="Tritt A."/>
            <person name="Yoshinaga Y."/>
            <person name="Zwiers L.-H."/>
            <person name="Turgeon B."/>
            <person name="Goodwin S."/>
            <person name="Spatafora J."/>
            <person name="Crous P."/>
            <person name="Grigoriev I."/>
        </authorList>
    </citation>
    <scope>NUCLEOTIDE SEQUENCE</scope>
    <source>
        <strain evidence="5">CBS 110217</strain>
    </source>
</reference>
<keyword evidence="1" id="KW-0285">Flavoprotein</keyword>
<dbReference type="Pfam" id="PF01494">
    <property type="entry name" value="FAD_binding_3"/>
    <property type="match status" value="1"/>
</dbReference>
<keyword evidence="3" id="KW-0560">Oxidoreductase</keyword>
<dbReference type="OrthoDB" id="655030at2759"/>
<dbReference type="Gene3D" id="3.50.50.60">
    <property type="entry name" value="FAD/NAD(P)-binding domain"/>
    <property type="match status" value="1"/>
</dbReference>
<keyword evidence="6" id="KW-1185">Reference proteome</keyword>
<dbReference type="PANTHER" id="PTHR46865">
    <property type="entry name" value="OXIDOREDUCTASE-RELATED"/>
    <property type="match status" value="1"/>
</dbReference>
<dbReference type="EMBL" id="ML978197">
    <property type="protein sequence ID" value="KAF2029701.1"/>
    <property type="molecule type" value="Genomic_DNA"/>
</dbReference>
<evidence type="ECO:0000313" key="6">
    <source>
        <dbReference type="Proteomes" id="UP000799777"/>
    </source>
</evidence>
<dbReference type="Gene3D" id="3.30.9.10">
    <property type="entry name" value="D-Amino Acid Oxidase, subunit A, domain 2"/>
    <property type="match status" value="1"/>
</dbReference>